<dbReference type="STRING" id="32473.ENSXCOP00000011993"/>
<evidence type="ECO:0000313" key="1">
    <source>
        <dbReference type="Ensembl" id="ENSXCOP00000011993.1"/>
    </source>
</evidence>
<dbReference type="InterPro" id="IPR032675">
    <property type="entry name" value="LRR_dom_sf"/>
</dbReference>
<reference evidence="1" key="1">
    <citation type="submission" date="2025-08" db="UniProtKB">
        <authorList>
            <consortium name="Ensembl"/>
        </authorList>
    </citation>
    <scope>IDENTIFICATION</scope>
</reference>
<dbReference type="Gene3D" id="3.80.10.10">
    <property type="entry name" value="Ribonuclease Inhibitor"/>
    <property type="match status" value="1"/>
</dbReference>
<dbReference type="SUPFAM" id="SSF52047">
    <property type="entry name" value="RNI-like"/>
    <property type="match status" value="1"/>
</dbReference>
<dbReference type="Ensembl" id="ENSXCOT00000012131.1">
    <property type="protein sequence ID" value="ENSXCOP00000011993.1"/>
    <property type="gene ID" value="ENSXCOG00000009080.1"/>
</dbReference>
<dbReference type="AlphaFoldDB" id="A0A3B5LIT6"/>
<dbReference type="Proteomes" id="UP000261380">
    <property type="component" value="Unplaced"/>
</dbReference>
<sequence length="91" mass="10335">TVSYIRTSDIKTDILYICRWDRLRLPVVNRAFSRMMNLSEVSCSSLVSALKSNPSHLTQLDLRGNNLKDSGFFEKCPVSISTLDLYAVYSI</sequence>
<protein>
    <submittedName>
        <fullName evidence="1">Uncharacterized protein</fullName>
    </submittedName>
</protein>
<name>A0A3B5LIT6_9TELE</name>
<accession>A0A3B5LIT6</accession>
<organism evidence="1 2">
    <name type="scientific">Xiphophorus couchianus</name>
    <name type="common">Monterrey platyfish</name>
    <dbReference type="NCBI Taxonomy" id="32473"/>
    <lineage>
        <taxon>Eukaryota</taxon>
        <taxon>Metazoa</taxon>
        <taxon>Chordata</taxon>
        <taxon>Craniata</taxon>
        <taxon>Vertebrata</taxon>
        <taxon>Euteleostomi</taxon>
        <taxon>Actinopterygii</taxon>
        <taxon>Neopterygii</taxon>
        <taxon>Teleostei</taxon>
        <taxon>Neoteleostei</taxon>
        <taxon>Acanthomorphata</taxon>
        <taxon>Ovalentaria</taxon>
        <taxon>Atherinomorphae</taxon>
        <taxon>Cyprinodontiformes</taxon>
        <taxon>Poeciliidae</taxon>
        <taxon>Poeciliinae</taxon>
        <taxon>Xiphophorus</taxon>
    </lineage>
</organism>
<evidence type="ECO:0000313" key="2">
    <source>
        <dbReference type="Proteomes" id="UP000261380"/>
    </source>
</evidence>
<proteinExistence type="predicted"/>
<keyword evidence="2" id="KW-1185">Reference proteome</keyword>
<reference evidence="1" key="2">
    <citation type="submission" date="2025-09" db="UniProtKB">
        <authorList>
            <consortium name="Ensembl"/>
        </authorList>
    </citation>
    <scope>IDENTIFICATION</scope>
</reference>
<dbReference type="GeneTree" id="ENSGT01150000287156"/>